<dbReference type="EMBL" id="JACDXX010000001">
    <property type="protein sequence ID" value="MCB5408448.1"/>
    <property type="molecule type" value="Genomic_DNA"/>
</dbReference>
<dbReference type="InterPro" id="IPR036732">
    <property type="entry name" value="AFP_Neu5c_C_sf"/>
</dbReference>
<name>A0ABS8CGW7_9RHOB</name>
<dbReference type="NCBIfam" id="TIGR03569">
    <property type="entry name" value="NeuB_NnaB"/>
    <property type="match status" value="1"/>
</dbReference>
<dbReference type="InterPro" id="IPR051690">
    <property type="entry name" value="PseI-like"/>
</dbReference>
<dbReference type="EC" id="2.5.1.56" evidence="2"/>
<organism evidence="2 3">
    <name type="scientific">Pseudogemmobacter faecipullorum</name>
    <dbReference type="NCBI Taxonomy" id="2755041"/>
    <lineage>
        <taxon>Bacteria</taxon>
        <taxon>Pseudomonadati</taxon>
        <taxon>Pseudomonadota</taxon>
        <taxon>Alphaproteobacteria</taxon>
        <taxon>Rhodobacterales</taxon>
        <taxon>Paracoccaceae</taxon>
        <taxon>Pseudogemmobacter</taxon>
    </lineage>
</organism>
<dbReference type="InterPro" id="IPR057736">
    <property type="entry name" value="SAF_PseI/NeuA/NeuB"/>
</dbReference>
<dbReference type="GO" id="GO:0050462">
    <property type="term" value="F:N-acetylneuraminate synthase activity"/>
    <property type="evidence" value="ECO:0007669"/>
    <property type="project" value="UniProtKB-EC"/>
</dbReference>
<evidence type="ECO:0000313" key="2">
    <source>
        <dbReference type="EMBL" id="MCB5408448.1"/>
    </source>
</evidence>
<gene>
    <name evidence="2" type="primary">neuB</name>
    <name evidence="2" type="ORF">H0485_00315</name>
</gene>
<dbReference type="Gene3D" id="3.20.20.70">
    <property type="entry name" value="Aldolase class I"/>
    <property type="match status" value="1"/>
</dbReference>
<accession>A0ABS8CGW7</accession>
<evidence type="ECO:0000313" key="3">
    <source>
        <dbReference type="Proteomes" id="UP001198571"/>
    </source>
</evidence>
<dbReference type="CDD" id="cd11615">
    <property type="entry name" value="SAF_NeuB_like"/>
    <property type="match status" value="1"/>
</dbReference>
<protein>
    <submittedName>
        <fullName evidence="2">N-acetylneuraminate synthase</fullName>
        <ecNumber evidence="2">2.5.1.56</ecNumber>
    </submittedName>
</protein>
<dbReference type="SUPFAM" id="SSF51269">
    <property type="entry name" value="AFP III-like domain"/>
    <property type="match status" value="1"/>
</dbReference>
<dbReference type="PANTHER" id="PTHR42966:SF1">
    <property type="entry name" value="SIALIC ACID SYNTHASE"/>
    <property type="match status" value="1"/>
</dbReference>
<dbReference type="InterPro" id="IPR013785">
    <property type="entry name" value="Aldolase_TIM"/>
</dbReference>
<evidence type="ECO:0000259" key="1">
    <source>
        <dbReference type="PROSITE" id="PS50844"/>
    </source>
</evidence>
<sequence length="339" mass="36314">MQEKRCKIIAEIGVNHNGDPDLGLQLIDVAAEAGADAVKFQTFFAEELVTRSARKAAYQVANTGSDDGQFAMLKALELSEADFAAMKAHCRKRGIEFMSTPFSEAAADLLERVGVDCYKVSSGDLTHLPLLRHLARKGKPVILSSGMAVISEVEEAVEAIRGAGNDQISILHCVSNYPAAPEDCNLRAIDTLRAVFALPVGWSDHTMGPAISWAAVARGAEIIEKHITLSQDLPGPDHRASSEPADFADFVAGIRAIERALGSGVKQPSAAERETAKVGRRSIALRRDLAAGAVLRPEDLAILRPGTGLHPRELERVTGRRLKHGLAEGSPLSLADLHD</sequence>
<dbReference type="RefSeq" id="WP_226933322.1">
    <property type="nucleotide sequence ID" value="NZ_JACDXX010000001.1"/>
</dbReference>
<reference evidence="2 3" key="1">
    <citation type="submission" date="2020-07" db="EMBL/GenBank/DDBJ databases">
        <title>Pseudogemmobacter sp. nov., isolated from poultry manure in Taiwan.</title>
        <authorList>
            <person name="Lin S.-Y."/>
            <person name="Tang Y.-S."/>
            <person name="Young C.-C."/>
        </authorList>
    </citation>
    <scope>NUCLEOTIDE SEQUENCE [LARGE SCALE GENOMIC DNA]</scope>
    <source>
        <strain evidence="2 3">CC-YST710</strain>
    </source>
</reference>
<dbReference type="Pfam" id="PF03102">
    <property type="entry name" value="NeuB"/>
    <property type="match status" value="1"/>
</dbReference>
<dbReference type="Proteomes" id="UP001198571">
    <property type="component" value="Unassembled WGS sequence"/>
</dbReference>
<dbReference type="PANTHER" id="PTHR42966">
    <property type="entry name" value="N-ACETYLNEURAMINATE SYNTHASE"/>
    <property type="match status" value="1"/>
</dbReference>
<dbReference type="InterPro" id="IPR013974">
    <property type="entry name" value="SAF"/>
</dbReference>
<dbReference type="InterPro" id="IPR013132">
    <property type="entry name" value="PseI/NeuA/B-like_N"/>
</dbReference>
<comment type="caution">
    <text evidence="2">The sequence shown here is derived from an EMBL/GenBank/DDBJ whole genome shotgun (WGS) entry which is preliminary data.</text>
</comment>
<dbReference type="PROSITE" id="PS50844">
    <property type="entry name" value="AFP_LIKE"/>
    <property type="match status" value="1"/>
</dbReference>
<feature type="domain" description="AFP-like" evidence="1">
    <location>
        <begin position="282"/>
        <end position="339"/>
    </location>
</feature>
<keyword evidence="2" id="KW-0808">Transferase</keyword>
<keyword evidence="3" id="KW-1185">Reference proteome</keyword>
<dbReference type="InterPro" id="IPR006190">
    <property type="entry name" value="SAF_AFP_Neu5Ac"/>
</dbReference>
<dbReference type="InterPro" id="IPR020007">
    <property type="entry name" value="NeuB/NeuA"/>
</dbReference>
<dbReference type="SMART" id="SM00858">
    <property type="entry name" value="SAF"/>
    <property type="match status" value="1"/>
</dbReference>
<proteinExistence type="predicted"/>
<dbReference type="Pfam" id="PF08666">
    <property type="entry name" value="SAF"/>
    <property type="match status" value="1"/>
</dbReference>
<dbReference type="Gene3D" id="3.90.1210.10">
    <property type="entry name" value="Antifreeze-like/N-acetylneuraminic acid synthase C-terminal domain"/>
    <property type="match status" value="1"/>
</dbReference>
<dbReference type="SUPFAM" id="SSF51569">
    <property type="entry name" value="Aldolase"/>
    <property type="match status" value="1"/>
</dbReference>